<sequence length="147" mass="16683">MGTSSDKKSENGKTIIQTDNSSVTVLLVEDNLMNQKLMKILLNKLGYKVDCVNNGLESLTAVTEHQYSLILMDIQMPIMDGLEATRNIRKNEHQYVKNTPIIAVSANRMDEYRDRCFAAGMNDYISKPIEIDELKTKLNYFLSKNCA</sequence>
<comment type="function">
    <text evidence="4">May play the central regulatory role in sporulation. It may be an element of the effector pathway responsible for the activation of sporulation genes in response to nutritional stress. Spo0A may act in concert with spo0H (a sigma factor) to control the expression of some genes that are critical to the sporulation process.</text>
</comment>
<dbReference type="EMBL" id="DQ831224">
    <property type="protein sequence ID" value="ABH04847.1"/>
    <property type="molecule type" value="Genomic_DNA"/>
</dbReference>
<keyword evidence="9" id="KW-1185">Reference proteome</keyword>
<reference evidence="8 9" key="2">
    <citation type="submission" date="2019-11" db="EMBL/GenBank/DDBJ databases">
        <title>Whole-genome sequence of a the green, strictly anaerobic photosynthetic bacterium Heliobacillus mobilis DSM 6151.</title>
        <authorList>
            <person name="Kyndt J.A."/>
            <person name="Meyer T.E."/>
        </authorList>
    </citation>
    <scope>NUCLEOTIDE SEQUENCE [LARGE SCALE GENOMIC DNA]</scope>
    <source>
        <strain evidence="8 9">DSM 6151</strain>
    </source>
</reference>
<evidence type="ECO:0000313" key="7">
    <source>
        <dbReference type="EMBL" id="ABH04847.1"/>
    </source>
</evidence>
<name>Q0PIH0_HELMO</name>
<dbReference type="OrthoDB" id="254537at2"/>
<evidence type="ECO:0000256" key="3">
    <source>
        <dbReference type="ARBA" id="ARBA00023012"/>
    </source>
</evidence>
<dbReference type="Gene3D" id="3.40.50.2300">
    <property type="match status" value="1"/>
</dbReference>
<dbReference type="PANTHER" id="PTHR45339:SF1">
    <property type="entry name" value="HYBRID SIGNAL TRANSDUCTION HISTIDINE KINASE J"/>
    <property type="match status" value="1"/>
</dbReference>
<reference evidence="7" key="1">
    <citation type="journal article" date="2006" name="Proc. Natl. Acad. Sci. U.S.A.">
        <title>The cyanobacterial genome core and the origin of photosynthesis.</title>
        <authorList>
            <person name="Mulkidjanian A.Y."/>
            <person name="Koonin E.V."/>
            <person name="Makarova K.S."/>
            <person name="Mekhedov S.L."/>
            <person name="Sorokin A."/>
            <person name="Wolf Y.I."/>
            <person name="Dufresne A."/>
            <person name="Partensky F."/>
            <person name="Burd H."/>
            <person name="Kaznadzey D."/>
            <person name="Haselkorn R."/>
            <person name="Galperin M.Y."/>
        </authorList>
    </citation>
    <scope>NUCLEOTIDE SEQUENCE</scope>
</reference>
<feature type="modified residue" description="4-aspartylphosphate" evidence="5">
    <location>
        <position position="73"/>
    </location>
</feature>
<keyword evidence="3" id="KW-0902">Two-component regulatory system</keyword>
<gene>
    <name evidence="8" type="ORF">GJ688_12450</name>
</gene>
<dbReference type="CDD" id="cd17546">
    <property type="entry name" value="REC_hyHK_CKI1_RcsC-like"/>
    <property type="match status" value="1"/>
</dbReference>
<dbReference type="EMBL" id="WNKU01000014">
    <property type="protein sequence ID" value="MTV49783.1"/>
    <property type="molecule type" value="Genomic_DNA"/>
</dbReference>
<dbReference type="SMART" id="SM00448">
    <property type="entry name" value="REC"/>
    <property type="match status" value="1"/>
</dbReference>
<accession>Q0PIH0</accession>
<dbReference type="PROSITE" id="PS50110">
    <property type="entry name" value="RESPONSE_REGULATORY"/>
    <property type="match status" value="1"/>
</dbReference>
<feature type="domain" description="Response regulatory" evidence="6">
    <location>
        <begin position="24"/>
        <end position="142"/>
    </location>
</feature>
<dbReference type="Pfam" id="PF00072">
    <property type="entry name" value="Response_reg"/>
    <property type="match status" value="1"/>
</dbReference>
<evidence type="ECO:0000259" key="6">
    <source>
        <dbReference type="PROSITE" id="PS50110"/>
    </source>
</evidence>
<dbReference type="InterPro" id="IPR001789">
    <property type="entry name" value="Sig_transdc_resp-reg_receiver"/>
</dbReference>
<evidence type="ECO:0000256" key="5">
    <source>
        <dbReference type="PROSITE-ProRule" id="PRU00169"/>
    </source>
</evidence>
<dbReference type="AlphaFoldDB" id="Q0PIH0"/>
<proteinExistence type="predicted"/>
<evidence type="ECO:0000256" key="4">
    <source>
        <dbReference type="ARBA" id="ARBA00024867"/>
    </source>
</evidence>
<evidence type="ECO:0000313" key="9">
    <source>
        <dbReference type="Proteomes" id="UP000430670"/>
    </source>
</evidence>
<organism evidence="7">
    <name type="scientific">Heliobacterium mobile</name>
    <name type="common">Heliobacillus mobilis</name>
    <dbReference type="NCBI Taxonomy" id="28064"/>
    <lineage>
        <taxon>Bacteria</taxon>
        <taxon>Bacillati</taxon>
        <taxon>Bacillota</taxon>
        <taxon>Clostridia</taxon>
        <taxon>Eubacteriales</taxon>
        <taxon>Heliobacteriaceae</taxon>
        <taxon>Heliobacterium</taxon>
    </lineage>
</organism>
<dbReference type="PANTHER" id="PTHR45339">
    <property type="entry name" value="HYBRID SIGNAL TRANSDUCTION HISTIDINE KINASE J"/>
    <property type="match status" value="1"/>
</dbReference>
<dbReference type="GO" id="GO:0000160">
    <property type="term" value="P:phosphorelay signal transduction system"/>
    <property type="evidence" value="ECO:0007669"/>
    <property type="project" value="UniProtKB-KW"/>
</dbReference>
<keyword evidence="2 5" id="KW-0597">Phosphoprotein</keyword>
<dbReference type="InterPro" id="IPR011006">
    <property type="entry name" value="CheY-like_superfamily"/>
</dbReference>
<protein>
    <recommendedName>
        <fullName evidence="1">Stage 0 sporulation protein A homolog</fullName>
    </recommendedName>
</protein>
<dbReference type="Proteomes" id="UP000430670">
    <property type="component" value="Unassembled WGS sequence"/>
</dbReference>
<evidence type="ECO:0000256" key="1">
    <source>
        <dbReference type="ARBA" id="ARBA00018672"/>
    </source>
</evidence>
<dbReference type="SUPFAM" id="SSF52172">
    <property type="entry name" value="CheY-like"/>
    <property type="match status" value="1"/>
</dbReference>
<dbReference type="RefSeq" id="WP_155476868.1">
    <property type="nucleotide sequence ID" value="NZ_WNKU01000014.1"/>
</dbReference>
<evidence type="ECO:0000313" key="8">
    <source>
        <dbReference type="EMBL" id="MTV49783.1"/>
    </source>
</evidence>
<evidence type="ECO:0000256" key="2">
    <source>
        <dbReference type="ARBA" id="ARBA00022553"/>
    </source>
</evidence>